<feature type="transmembrane region" description="Helical" evidence="7">
    <location>
        <begin position="793"/>
        <end position="813"/>
    </location>
</feature>
<dbReference type="EC" id="2.7.13.3" evidence="2"/>
<dbReference type="Pfam" id="PF12833">
    <property type="entry name" value="HTH_18"/>
    <property type="match status" value="1"/>
</dbReference>
<dbReference type="Pfam" id="PF02518">
    <property type="entry name" value="HATPase_c"/>
    <property type="match status" value="1"/>
</dbReference>
<keyword evidence="8" id="KW-0732">Signal</keyword>
<keyword evidence="7" id="KW-1133">Transmembrane helix</keyword>
<name>A0AAN4W4J6_9BACT</name>
<dbReference type="InterPro" id="IPR015943">
    <property type="entry name" value="WD40/YVTN_repeat-like_dom_sf"/>
</dbReference>
<dbReference type="FunFam" id="1.10.287.130:FF:000045">
    <property type="entry name" value="Two-component system sensor histidine kinase/response regulator"/>
    <property type="match status" value="1"/>
</dbReference>
<dbReference type="SUPFAM" id="SSF63829">
    <property type="entry name" value="Calcium-dependent phosphotriesterase"/>
    <property type="match status" value="3"/>
</dbReference>
<evidence type="ECO:0000259" key="10">
    <source>
        <dbReference type="PROSITE" id="PS50109"/>
    </source>
</evidence>
<gene>
    <name evidence="12" type="ORF">PEDI_47090</name>
</gene>
<dbReference type="RefSeq" id="WP_338239240.1">
    <property type="nucleotide sequence ID" value="NZ_BQKE01000004.1"/>
</dbReference>
<evidence type="ECO:0000256" key="1">
    <source>
        <dbReference type="ARBA" id="ARBA00000085"/>
    </source>
</evidence>
<keyword evidence="5" id="KW-0804">Transcription</keyword>
<dbReference type="FunFam" id="2.60.40.10:FF:000791">
    <property type="entry name" value="Two-component system sensor histidine kinase/response regulator"/>
    <property type="match status" value="1"/>
</dbReference>
<dbReference type="Gene3D" id="2.60.40.10">
    <property type="entry name" value="Immunoglobulins"/>
    <property type="match status" value="1"/>
</dbReference>
<dbReference type="InterPro" id="IPR011110">
    <property type="entry name" value="Reg_prop"/>
</dbReference>
<dbReference type="PROSITE" id="PS50109">
    <property type="entry name" value="HIS_KIN"/>
    <property type="match status" value="1"/>
</dbReference>
<comment type="catalytic activity">
    <reaction evidence="1">
        <text>ATP + protein L-histidine = ADP + protein N-phospho-L-histidine.</text>
        <dbReference type="EC" id="2.7.13.3"/>
    </reaction>
</comment>
<dbReference type="Gene3D" id="3.40.50.2300">
    <property type="match status" value="1"/>
</dbReference>
<dbReference type="Pfam" id="PF07495">
    <property type="entry name" value="Y_Y_Y"/>
    <property type="match status" value="1"/>
</dbReference>
<dbReference type="SMART" id="SM00448">
    <property type="entry name" value="REC"/>
    <property type="match status" value="1"/>
</dbReference>
<dbReference type="PROSITE" id="PS01124">
    <property type="entry name" value="HTH_ARAC_FAMILY_2"/>
    <property type="match status" value="1"/>
</dbReference>
<dbReference type="InterPro" id="IPR018060">
    <property type="entry name" value="HTH_AraC"/>
</dbReference>
<evidence type="ECO:0000259" key="9">
    <source>
        <dbReference type="PROSITE" id="PS01124"/>
    </source>
</evidence>
<feature type="chain" id="PRO_5043038599" description="histidine kinase" evidence="8">
    <location>
        <begin position="20"/>
        <end position="1363"/>
    </location>
</feature>
<evidence type="ECO:0000256" key="2">
    <source>
        <dbReference type="ARBA" id="ARBA00012438"/>
    </source>
</evidence>
<dbReference type="PANTHER" id="PTHR43547">
    <property type="entry name" value="TWO-COMPONENT HISTIDINE KINASE"/>
    <property type="match status" value="1"/>
</dbReference>
<dbReference type="InterPro" id="IPR005467">
    <property type="entry name" value="His_kinase_dom"/>
</dbReference>
<dbReference type="SMART" id="SM00342">
    <property type="entry name" value="HTH_ARAC"/>
    <property type="match status" value="1"/>
</dbReference>
<dbReference type="PANTHER" id="PTHR43547:SF2">
    <property type="entry name" value="HYBRID SIGNAL TRANSDUCTION HISTIDINE KINASE C"/>
    <property type="match status" value="1"/>
</dbReference>
<dbReference type="InterPro" id="IPR003594">
    <property type="entry name" value="HATPase_dom"/>
</dbReference>
<evidence type="ECO:0000256" key="8">
    <source>
        <dbReference type="SAM" id="SignalP"/>
    </source>
</evidence>
<keyword evidence="3 6" id="KW-0597">Phosphoprotein</keyword>
<feature type="signal peptide" evidence="8">
    <location>
        <begin position="1"/>
        <end position="19"/>
    </location>
</feature>
<keyword evidence="12" id="KW-0808">Transferase</keyword>
<dbReference type="Gene3D" id="1.10.287.130">
    <property type="match status" value="1"/>
</dbReference>
<evidence type="ECO:0000259" key="11">
    <source>
        <dbReference type="PROSITE" id="PS50110"/>
    </source>
</evidence>
<keyword evidence="7" id="KW-0472">Membrane</keyword>
<protein>
    <recommendedName>
        <fullName evidence="2">histidine kinase</fullName>
        <ecNumber evidence="2">2.7.13.3</ecNumber>
    </recommendedName>
</protein>
<feature type="domain" description="Histidine kinase" evidence="10">
    <location>
        <begin position="853"/>
        <end position="1068"/>
    </location>
</feature>
<feature type="domain" description="HTH araC/xylS-type" evidence="9">
    <location>
        <begin position="1261"/>
        <end position="1360"/>
    </location>
</feature>
<organism evidence="12 13">
    <name type="scientific">Persicobacter diffluens</name>
    <dbReference type="NCBI Taxonomy" id="981"/>
    <lineage>
        <taxon>Bacteria</taxon>
        <taxon>Pseudomonadati</taxon>
        <taxon>Bacteroidota</taxon>
        <taxon>Cytophagia</taxon>
        <taxon>Cytophagales</taxon>
        <taxon>Persicobacteraceae</taxon>
        <taxon>Persicobacter</taxon>
    </lineage>
</organism>
<evidence type="ECO:0000256" key="6">
    <source>
        <dbReference type="PROSITE-ProRule" id="PRU00169"/>
    </source>
</evidence>
<proteinExistence type="predicted"/>
<keyword evidence="7" id="KW-0812">Transmembrane</keyword>
<dbReference type="InterPro" id="IPR001789">
    <property type="entry name" value="Sig_transdc_resp-reg_receiver"/>
</dbReference>
<dbReference type="GO" id="GO:0043565">
    <property type="term" value="F:sequence-specific DNA binding"/>
    <property type="evidence" value="ECO:0007669"/>
    <property type="project" value="InterPro"/>
</dbReference>
<evidence type="ECO:0000256" key="7">
    <source>
        <dbReference type="SAM" id="Phobius"/>
    </source>
</evidence>
<evidence type="ECO:0000256" key="4">
    <source>
        <dbReference type="ARBA" id="ARBA00023015"/>
    </source>
</evidence>
<keyword evidence="4" id="KW-0805">Transcription regulation</keyword>
<dbReference type="Gene3D" id="2.130.10.10">
    <property type="entry name" value="YVTN repeat-like/Quinoprotein amine dehydrogenase"/>
    <property type="match status" value="4"/>
</dbReference>
<evidence type="ECO:0000313" key="12">
    <source>
        <dbReference type="EMBL" id="GJM64157.1"/>
    </source>
</evidence>
<dbReference type="EMBL" id="BQKE01000004">
    <property type="protein sequence ID" value="GJM64157.1"/>
    <property type="molecule type" value="Genomic_DNA"/>
</dbReference>
<evidence type="ECO:0000256" key="3">
    <source>
        <dbReference type="ARBA" id="ARBA00022553"/>
    </source>
</evidence>
<keyword evidence="12" id="KW-0418">Kinase</keyword>
<dbReference type="SMART" id="SM00388">
    <property type="entry name" value="HisKA"/>
    <property type="match status" value="1"/>
</dbReference>
<dbReference type="InterPro" id="IPR009057">
    <property type="entry name" value="Homeodomain-like_sf"/>
</dbReference>
<sequence length="1363" mass="155847">MNQRYLLLFLLLSYTSVWAQPKFQQIKANDPAFDAWVKTIIKDDQGFIWYGTNVGLKRYDGYEIHTFSNDPQDSLSIHSNSIECLLETNSKKILIGTSGQGLDVYDPVYGTFTNFQQTAHSESLSHNWVSSLYQDSKGRIWVGTFNGLSLFDLNTGKFKRFLHNNKTKVGGKISAILSISEDMHGNLWMTSHSGMLMFNPEKESFFTYNKTNTTLKTDSLKVVHVDQRNNLWVGAFKGQLSKGMISYYSDTIVVEFDHFGLKDGLSDHRINTLISDRKNNLWIGTEKGLSHLDERSGVFQNYQYDPLDQNSLQSNIVDYLMKDDEGLLWIGTRDNGLCMLPTYQKNFYENFPYINQSPDPKTHFVKSLFEHPSGDLYVGVDNGLIIYDKKLELKHHYQHNGKSNLPAGGVTGLVVDSLSRIWVSSWGGGLSLFQNGNFTTINMQSGEKAHQQLSSVDIKVMRKAKDGGLWLGMYKGNLDYFNPYDKCFEHYMVYDKDSLTGLEVDDMAVDADDNIYVSSSPNGGLIKFNRQEKTIERFYTDFSGSGLTTDKIYCIDIVDQDLIWLGTNKGLIAFNPVSKKFKQISGSGGLPISPVKNIVRDRKGNLWLSTPRQLIRYGIKDQSIVFYDETDGAMVGGHDGIRFRRNELILGSKKGLFRFNPFRIPINNTPPPIAFTQLYVKNHKVDKNSNSDILHKLISSTDSIALKSDQSNFAVQFSALNFMQPEKNQYAYRLIGFEEDYNYINNQKIANYTNLPAGKYELHVMASNNYGVWNREGKRLKVTILPPWYRTPFAFLCYFVLITFIIGLIVYVASMRQKLLHRVQIQNLHIDNQDKLNKKDQELQSTRIQFFTNISHDFRTPLTLILGPIVDLMNNYKEDKEAQFNLQLVYKNAQRLLRLTTQIMDFSKIENGFMHMQIRPCNVEEVVTNIYKNWTIEAQKQNKKVDLQIAPADYQGTLDVDKVEKVLYNLVSNAIKNVDVQGVVKLRLSLVESKHKAVRIEIEDNGKGISPEKLELIFDRFYHDKSTAGNGIGLYIVKSLVELHKGEITVSSQPGEQTIFTVDLPIDLPVSQEQKEEEVGQSGIPAEMLSAQEVSEDDNTLYEDKHLDNELNLPTVLIIEDEADMRDYLVHIFSDYKVLTAEDGQKGYELATEHVPDFILSDVMMPVCDGIELTKKLKADTTTSHIPIILVSAKTNKDNVHQALELGAEDYVIKPFQSAELQLKVKNIIDNRQQYAQKLVGNQKDKLKPLHRNKADEKFINALNQVIKDNMSNNEFNNTLICRELGLSRAQLYRKVKALTNRSVHEYIRIERLNYAAELLRSQESNVTEVMYAVGFNSHSYFTKCFREHFKITPSDYIHQKQS</sequence>
<dbReference type="SUPFAM" id="SSF55874">
    <property type="entry name" value="ATPase domain of HSP90 chaperone/DNA topoisomerase II/histidine kinase"/>
    <property type="match status" value="1"/>
</dbReference>
<dbReference type="GO" id="GO:0000155">
    <property type="term" value="F:phosphorelay sensor kinase activity"/>
    <property type="evidence" value="ECO:0007669"/>
    <property type="project" value="InterPro"/>
</dbReference>
<feature type="modified residue" description="4-aspartylphosphate" evidence="6">
    <location>
        <position position="1162"/>
    </location>
</feature>
<dbReference type="GO" id="GO:0003700">
    <property type="term" value="F:DNA-binding transcription factor activity"/>
    <property type="evidence" value="ECO:0007669"/>
    <property type="project" value="InterPro"/>
</dbReference>
<evidence type="ECO:0000313" key="13">
    <source>
        <dbReference type="Proteomes" id="UP001310022"/>
    </source>
</evidence>
<dbReference type="SUPFAM" id="SSF52172">
    <property type="entry name" value="CheY-like"/>
    <property type="match status" value="1"/>
</dbReference>
<comment type="caution">
    <text evidence="12">The sequence shown here is derived from an EMBL/GenBank/DDBJ whole genome shotgun (WGS) entry which is preliminary data.</text>
</comment>
<dbReference type="Pfam" id="PF00512">
    <property type="entry name" value="HisKA"/>
    <property type="match status" value="1"/>
</dbReference>
<dbReference type="Gene3D" id="3.30.565.10">
    <property type="entry name" value="Histidine kinase-like ATPase, C-terminal domain"/>
    <property type="match status" value="1"/>
</dbReference>
<dbReference type="SUPFAM" id="SSF47384">
    <property type="entry name" value="Homodimeric domain of signal transducing histidine kinase"/>
    <property type="match status" value="1"/>
</dbReference>
<dbReference type="SMART" id="SM00387">
    <property type="entry name" value="HATPase_c"/>
    <property type="match status" value="1"/>
</dbReference>
<dbReference type="InterPro" id="IPR003661">
    <property type="entry name" value="HisK_dim/P_dom"/>
</dbReference>
<dbReference type="Gene3D" id="1.10.10.60">
    <property type="entry name" value="Homeodomain-like"/>
    <property type="match status" value="2"/>
</dbReference>
<accession>A0AAN4W4J6</accession>
<dbReference type="CDD" id="cd00082">
    <property type="entry name" value="HisKA"/>
    <property type="match status" value="1"/>
</dbReference>
<dbReference type="InterPro" id="IPR004358">
    <property type="entry name" value="Sig_transdc_His_kin-like_C"/>
</dbReference>
<dbReference type="InterPro" id="IPR011123">
    <property type="entry name" value="Y_Y_Y"/>
</dbReference>
<dbReference type="InterPro" id="IPR013783">
    <property type="entry name" value="Ig-like_fold"/>
</dbReference>
<keyword evidence="13" id="KW-1185">Reference proteome</keyword>
<reference evidence="12 13" key="1">
    <citation type="submission" date="2021-12" db="EMBL/GenBank/DDBJ databases">
        <title>Genome sequencing of bacteria with rrn-lacking chromosome and rrn-plasmid.</title>
        <authorList>
            <person name="Anda M."/>
            <person name="Iwasaki W."/>
        </authorList>
    </citation>
    <scope>NUCLEOTIDE SEQUENCE [LARGE SCALE GENOMIC DNA]</scope>
    <source>
        <strain evidence="12 13">NBRC 15940</strain>
    </source>
</reference>
<dbReference type="PROSITE" id="PS50110">
    <property type="entry name" value="RESPONSE_REGULATORY"/>
    <property type="match status" value="1"/>
</dbReference>
<dbReference type="SUPFAM" id="SSF46689">
    <property type="entry name" value="Homeodomain-like"/>
    <property type="match status" value="1"/>
</dbReference>
<dbReference type="Pfam" id="PF07494">
    <property type="entry name" value="Reg_prop"/>
    <property type="match status" value="2"/>
</dbReference>
<dbReference type="PRINTS" id="PR00344">
    <property type="entry name" value="BCTRLSENSOR"/>
</dbReference>
<dbReference type="InterPro" id="IPR036890">
    <property type="entry name" value="HATPase_C_sf"/>
</dbReference>
<dbReference type="InterPro" id="IPR036097">
    <property type="entry name" value="HisK_dim/P_sf"/>
</dbReference>
<dbReference type="Pfam" id="PF00072">
    <property type="entry name" value="Response_reg"/>
    <property type="match status" value="1"/>
</dbReference>
<dbReference type="CDD" id="cd00075">
    <property type="entry name" value="HATPase"/>
    <property type="match status" value="1"/>
</dbReference>
<dbReference type="InterPro" id="IPR011006">
    <property type="entry name" value="CheY-like_superfamily"/>
</dbReference>
<feature type="domain" description="Response regulatory" evidence="11">
    <location>
        <begin position="1115"/>
        <end position="1229"/>
    </location>
</feature>
<dbReference type="Proteomes" id="UP001310022">
    <property type="component" value="Unassembled WGS sequence"/>
</dbReference>
<evidence type="ECO:0000256" key="5">
    <source>
        <dbReference type="ARBA" id="ARBA00023163"/>
    </source>
</evidence>